<evidence type="ECO:0000313" key="2">
    <source>
        <dbReference type="EMBL" id="MBT2188661.1"/>
    </source>
</evidence>
<protein>
    <submittedName>
        <fullName evidence="2">PEPxxWA-CTERM sorting domain-containing protein</fullName>
    </submittedName>
</protein>
<dbReference type="Proteomes" id="UP001138757">
    <property type="component" value="Unassembled WGS sequence"/>
</dbReference>
<accession>A0A9X1DEY0</accession>
<organism evidence="2 3">
    <name type="scientific">Sphingobium nicotianae</name>
    <dbReference type="NCBI Taxonomy" id="2782607"/>
    <lineage>
        <taxon>Bacteria</taxon>
        <taxon>Pseudomonadati</taxon>
        <taxon>Pseudomonadota</taxon>
        <taxon>Alphaproteobacteria</taxon>
        <taxon>Sphingomonadales</taxon>
        <taxon>Sphingomonadaceae</taxon>
        <taxon>Sphingobium</taxon>
    </lineage>
</organism>
<keyword evidence="3" id="KW-1185">Reference proteome</keyword>
<dbReference type="EMBL" id="JAHGAW010000012">
    <property type="protein sequence ID" value="MBT2188661.1"/>
    <property type="molecule type" value="Genomic_DNA"/>
</dbReference>
<dbReference type="AlphaFoldDB" id="A0A9X1DEY0"/>
<dbReference type="NCBIfam" id="NF035944">
    <property type="entry name" value="PEPxxWA-CTERM"/>
    <property type="match status" value="1"/>
</dbReference>
<evidence type="ECO:0000259" key="1">
    <source>
        <dbReference type="Pfam" id="PF07589"/>
    </source>
</evidence>
<proteinExistence type="predicted"/>
<reference evidence="2" key="1">
    <citation type="submission" date="2021-05" db="EMBL/GenBank/DDBJ databases">
        <title>Genome of Sphingobium sp. strain.</title>
        <authorList>
            <person name="Fan R."/>
        </authorList>
    </citation>
    <scope>NUCLEOTIDE SEQUENCE</scope>
    <source>
        <strain evidence="2">H33</strain>
    </source>
</reference>
<sequence>MKIVSYGGGAWAEVGLTPDGSGTYDLAISPVFLTLSGGPEGFVYVDGANAGFNGLDSLLVSEYGAGKVGLYAIDANGDPIVGSRRDFLTGLGGAEGAVIDPLTGDFLFSTFGGGDQVVVVSGFLAPPPSPGVPEPATWALMLVGFGLIGHGLRQARRRTTISFA</sequence>
<evidence type="ECO:0000313" key="3">
    <source>
        <dbReference type="Proteomes" id="UP001138757"/>
    </source>
</evidence>
<gene>
    <name evidence="2" type="ORF">KK488_17040</name>
</gene>
<name>A0A9X1DEY0_9SPHN</name>
<dbReference type="NCBIfam" id="TIGR02595">
    <property type="entry name" value="PEP_CTERM"/>
    <property type="match status" value="1"/>
</dbReference>
<feature type="domain" description="Ice-binding protein C-terminal" evidence="1">
    <location>
        <begin position="132"/>
        <end position="157"/>
    </location>
</feature>
<dbReference type="Pfam" id="PF07589">
    <property type="entry name" value="PEP-CTERM"/>
    <property type="match status" value="1"/>
</dbReference>
<dbReference type="InterPro" id="IPR013424">
    <property type="entry name" value="Ice-binding_C"/>
</dbReference>
<comment type="caution">
    <text evidence="2">The sequence shown here is derived from an EMBL/GenBank/DDBJ whole genome shotgun (WGS) entry which is preliminary data.</text>
</comment>